<dbReference type="Pfam" id="PF08713">
    <property type="entry name" value="DNA_alkylation"/>
    <property type="match status" value="1"/>
</dbReference>
<dbReference type="Gene3D" id="1.20.1660.10">
    <property type="entry name" value="Hypothetical protein (EF3068)"/>
    <property type="match status" value="1"/>
</dbReference>
<protein>
    <submittedName>
        <fullName evidence="1">DNA alkylation repair enzyme</fullName>
    </submittedName>
</protein>
<evidence type="ECO:0000313" key="1">
    <source>
        <dbReference type="EMBL" id="KRN22500.1"/>
    </source>
</evidence>
<dbReference type="InterPro" id="IPR016024">
    <property type="entry name" value="ARM-type_fold"/>
</dbReference>
<dbReference type="Gene3D" id="1.25.40.290">
    <property type="entry name" value="ARM repeat domains"/>
    <property type="match status" value="1"/>
</dbReference>
<dbReference type="InterPro" id="IPR014825">
    <property type="entry name" value="DNA_alkylation"/>
</dbReference>
<dbReference type="PANTHER" id="PTHR34070">
    <property type="entry name" value="ARMADILLO-TYPE FOLD"/>
    <property type="match status" value="1"/>
</dbReference>
<name>A0A0R2FCT5_9LACO</name>
<dbReference type="PATRIC" id="fig|1423730.4.peg.1854"/>
<dbReference type="OrthoDB" id="9775346at2"/>
<dbReference type="Proteomes" id="UP000050865">
    <property type="component" value="Unassembled WGS sequence"/>
</dbReference>
<comment type="caution">
    <text evidence="1">The sequence shown here is derived from an EMBL/GenBank/DDBJ whole genome shotgun (WGS) entry which is preliminary data.</text>
</comment>
<dbReference type="STRING" id="1423730.FC75_GL001779"/>
<accession>A0A0R2FCT5</accession>
<reference evidence="1 2" key="1">
    <citation type="journal article" date="2015" name="Genome Announc.">
        <title>Expanding the biotechnology potential of lactobacilli through comparative genomics of 213 strains and associated genera.</title>
        <authorList>
            <person name="Sun Z."/>
            <person name="Harris H.M."/>
            <person name="McCann A."/>
            <person name="Guo C."/>
            <person name="Argimon S."/>
            <person name="Zhang W."/>
            <person name="Yang X."/>
            <person name="Jeffery I.B."/>
            <person name="Cooney J.C."/>
            <person name="Kagawa T.F."/>
            <person name="Liu W."/>
            <person name="Song Y."/>
            <person name="Salvetti E."/>
            <person name="Wrobel A."/>
            <person name="Rasinkangas P."/>
            <person name="Parkhill J."/>
            <person name="Rea M.C."/>
            <person name="O'Sullivan O."/>
            <person name="Ritari J."/>
            <person name="Douillard F.P."/>
            <person name="Paul Ross R."/>
            <person name="Yang R."/>
            <person name="Briner A.E."/>
            <person name="Felis G.E."/>
            <person name="de Vos W.M."/>
            <person name="Barrangou R."/>
            <person name="Klaenhammer T.R."/>
            <person name="Caufield P.W."/>
            <person name="Cui Y."/>
            <person name="Zhang H."/>
            <person name="O'Toole P.W."/>
        </authorList>
    </citation>
    <scope>NUCLEOTIDE SEQUENCE [LARGE SCALE GENOMIC DNA]</scope>
    <source>
        <strain evidence="1 2">DSM 22697</strain>
    </source>
</reference>
<dbReference type="CDD" id="cd07064">
    <property type="entry name" value="AlkD_like_1"/>
    <property type="match status" value="1"/>
</dbReference>
<dbReference type="RefSeq" id="WP_054664113.1">
    <property type="nucleotide sequence ID" value="NZ_AYZJ01000032.1"/>
</dbReference>
<proteinExistence type="predicted"/>
<evidence type="ECO:0000313" key="2">
    <source>
        <dbReference type="Proteomes" id="UP000050865"/>
    </source>
</evidence>
<dbReference type="PANTHER" id="PTHR34070:SF1">
    <property type="entry name" value="DNA ALKYLATION REPAIR PROTEIN"/>
    <property type="match status" value="1"/>
</dbReference>
<sequence>MTDDSQISSFQLVGDPANAAPMAKYMKNQFQFVGVKTPARLAQSKALLHASLQAPPTTAMAWSQALYRRPEREYQYVAIDLAKHNWRRFSVAELLALRPLVVAKPWWDTVDAWRVVYGRAADADSTVKRQLFDGFEASDNFWERRIALNLQLMSKDQTDLAMLQQAILRDRETSEFFIQKAIGWALRQYSKTDPQWVRTFISGHQLSKLSVREGSKYLDR</sequence>
<dbReference type="EMBL" id="AYZJ01000032">
    <property type="protein sequence ID" value="KRN22500.1"/>
    <property type="molecule type" value="Genomic_DNA"/>
</dbReference>
<gene>
    <name evidence="1" type="ORF">FC75_GL001779</name>
</gene>
<dbReference type="AlphaFoldDB" id="A0A0R2FCT5"/>
<keyword evidence="2" id="KW-1185">Reference proteome</keyword>
<dbReference type="SUPFAM" id="SSF48371">
    <property type="entry name" value="ARM repeat"/>
    <property type="match status" value="1"/>
</dbReference>
<organism evidence="1 2">
    <name type="scientific">Lacticaseibacillus camelliae DSM 22697 = JCM 13995</name>
    <dbReference type="NCBI Taxonomy" id="1423730"/>
    <lineage>
        <taxon>Bacteria</taxon>
        <taxon>Bacillati</taxon>
        <taxon>Bacillota</taxon>
        <taxon>Bacilli</taxon>
        <taxon>Lactobacillales</taxon>
        <taxon>Lactobacillaceae</taxon>
        <taxon>Lacticaseibacillus</taxon>
    </lineage>
</organism>